<dbReference type="EMBL" id="RCWN01000002">
    <property type="protein sequence ID" value="RLQ85241.1"/>
    <property type="molecule type" value="Genomic_DNA"/>
</dbReference>
<feature type="compositionally biased region" description="Polar residues" evidence="1">
    <location>
        <begin position="11"/>
        <end position="30"/>
    </location>
</feature>
<accession>A0A3L7J722</accession>
<protein>
    <submittedName>
        <fullName evidence="2">Uncharacterized protein</fullName>
    </submittedName>
</protein>
<evidence type="ECO:0000313" key="2">
    <source>
        <dbReference type="EMBL" id="RLQ85241.1"/>
    </source>
</evidence>
<keyword evidence="3" id="KW-1185">Reference proteome</keyword>
<evidence type="ECO:0000313" key="3">
    <source>
        <dbReference type="Proteomes" id="UP000281094"/>
    </source>
</evidence>
<dbReference type="Proteomes" id="UP000281094">
    <property type="component" value="Unassembled WGS sequence"/>
</dbReference>
<name>A0A3L7J722_9HYPH</name>
<evidence type="ECO:0000256" key="1">
    <source>
        <dbReference type="SAM" id="MobiDB-lite"/>
    </source>
</evidence>
<gene>
    <name evidence="2" type="ORF">D8780_14865</name>
</gene>
<feature type="region of interest" description="Disordered" evidence="1">
    <location>
        <begin position="1"/>
        <end position="71"/>
    </location>
</feature>
<sequence>MYDSEEYGPSAQLQSENNLGRRNSIASIGSENGDMFDGEEYDPASPLQYESDLAEQNSAASNISDDDGIDLGDLDEALEAANAETSSRSHLYDNQWVADPMAKDDDFRVRLIPRSEVSADIDLSKECVLLPDEGKMSKSFVTKGVAYEQATREAKELDADLKKLWEGKMEAADLSPRSMSGIDHNNSAPVYETPNGPQQQASNWKNPRQNGKYLPKLIYRDQDGQVWASHGKKDQDLAGKSLDDIRAQKSADIWVVSERGQPQHVDDLAKEYGANYAKTRVGLQTGAVRERPLPDVTLQIPSKVGDKVYYAAKRIDAAPFINGKHANHAIGHALRNGSLGEKGTGTENVRLYVSNSARDSNWTPSYLKDKQPARYKEIDAKFSGVLSKKLFEKDHVQASELSSKERDKLFVVDPDGKESTAQVNHERVEGLNGRKLTEVYTPDRIQVPSGKYGATTSLDKLMDSKDRAISQHIANVAGVEAREGAAKHNNIRDIQRPGKDAARKVGLDERSRESSVVSV</sequence>
<feature type="compositionally biased region" description="Basic and acidic residues" evidence="1">
    <location>
        <begin position="492"/>
        <end position="513"/>
    </location>
</feature>
<reference evidence="2 3" key="1">
    <citation type="submission" date="2018-10" db="EMBL/GenBank/DDBJ databases">
        <title>Notoacmeibacter sp. M2BS9Y-3-1, whole genome shotgun sequence.</title>
        <authorList>
            <person name="Tuo L."/>
        </authorList>
    </citation>
    <scope>NUCLEOTIDE SEQUENCE [LARGE SCALE GENOMIC DNA]</scope>
    <source>
        <strain evidence="2 3">M2BS9Y-3-1</strain>
    </source>
</reference>
<proteinExistence type="predicted"/>
<organism evidence="2 3">
    <name type="scientific">Notoacmeibacter ruber</name>
    <dbReference type="NCBI Taxonomy" id="2670375"/>
    <lineage>
        <taxon>Bacteria</taxon>
        <taxon>Pseudomonadati</taxon>
        <taxon>Pseudomonadota</taxon>
        <taxon>Alphaproteobacteria</taxon>
        <taxon>Hyphomicrobiales</taxon>
        <taxon>Notoacmeibacteraceae</taxon>
        <taxon>Notoacmeibacter</taxon>
    </lineage>
</organism>
<feature type="region of interest" description="Disordered" evidence="1">
    <location>
        <begin position="492"/>
        <end position="519"/>
    </location>
</feature>
<dbReference type="AlphaFoldDB" id="A0A3L7J722"/>
<comment type="caution">
    <text evidence="2">The sequence shown here is derived from an EMBL/GenBank/DDBJ whole genome shotgun (WGS) entry which is preliminary data.</text>
</comment>